<sequence>MSGEEKKAGFEVPEDTTALVIFKKPQMVGDLGIGLEASVRAVTTVPPWLLVSALRQLADTLEMEYGDKCGCGEVHE</sequence>
<organism evidence="1 2">
    <name type="scientific">Arthrobacter phage Polka</name>
    <dbReference type="NCBI Taxonomy" id="2419966"/>
    <lineage>
        <taxon>Viruses</taxon>
        <taxon>Duplodnaviria</taxon>
        <taxon>Heunggongvirae</taxon>
        <taxon>Uroviricota</taxon>
        <taxon>Caudoviricetes</taxon>
        <taxon>Coralvirus</taxon>
        <taxon>Coralvirus coral</taxon>
    </lineage>
</organism>
<reference evidence="1 2" key="1">
    <citation type="submission" date="2018-09" db="EMBL/GenBank/DDBJ databases">
        <authorList>
            <person name="Rimple P.A."/>
            <person name="Stoner T.H."/>
            <person name="Garlena R.A."/>
            <person name="Russell D.A."/>
            <person name="Pope W.H."/>
            <person name="Jacobs-Sera D."/>
            <person name="Hatfull G.F."/>
        </authorList>
    </citation>
    <scope>NUCLEOTIDE SEQUENCE [LARGE SCALE GENOMIC DNA]</scope>
</reference>
<proteinExistence type="predicted"/>
<name>A0A3G2KIK4_9CAUD</name>
<dbReference type="Proteomes" id="UP000281209">
    <property type="component" value="Segment"/>
</dbReference>
<evidence type="ECO:0000313" key="1">
    <source>
        <dbReference type="EMBL" id="AYN58808.1"/>
    </source>
</evidence>
<accession>A0A3G2KIK4</accession>
<protein>
    <submittedName>
        <fullName evidence="1">Uncharacterized protein</fullName>
    </submittedName>
</protein>
<evidence type="ECO:0000313" key="2">
    <source>
        <dbReference type="Proteomes" id="UP000281209"/>
    </source>
</evidence>
<gene>
    <name evidence="1" type="primary">52</name>
    <name evidence="1" type="ORF">PBI_POLKA_52</name>
</gene>
<dbReference type="EMBL" id="MH834624">
    <property type="protein sequence ID" value="AYN58808.1"/>
    <property type="molecule type" value="Genomic_DNA"/>
</dbReference>